<dbReference type="Gene3D" id="2.70.98.30">
    <property type="entry name" value="Golgi alpha-mannosidase II, domain 4"/>
    <property type="match status" value="1"/>
</dbReference>
<dbReference type="GO" id="GO:0004559">
    <property type="term" value="F:alpha-mannosidase activity"/>
    <property type="evidence" value="ECO:0007669"/>
    <property type="project" value="InterPro"/>
</dbReference>
<dbReference type="SUPFAM" id="SSF88713">
    <property type="entry name" value="Glycoside hydrolase/deacetylase"/>
    <property type="match status" value="1"/>
</dbReference>
<dbReference type="Gene3D" id="3.20.110.10">
    <property type="entry name" value="Glycoside hydrolase 38, N terminal domain"/>
    <property type="match status" value="1"/>
</dbReference>
<dbReference type="CDD" id="cd10789">
    <property type="entry name" value="GH38N_AMII_ER_cytosolic"/>
    <property type="match status" value="1"/>
</dbReference>
<dbReference type="InterPro" id="IPR011013">
    <property type="entry name" value="Gal_mutarotase_sf_dom"/>
</dbReference>
<evidence type="ECO:0000256" key="5">
    <source>
        <dbReference type="SAM" id="MobiDB-lite"/>
    </source>
</evidence>
<dbReference type="Pfam" id="PF17677">
    <property type="entry name" value="Glyco_hydro38C2"/>
    <property type="match status" value="1"/>
</dbReference>
<evidence type="ECO:0000256" key="2">
    <source>
        <dbReference type="ARBA" id="ARBA00022723"/>
    </source>
</evidence>
<evidence type="ECO:0000259" key="6">
    <source>
        <dbReference type="SMART" id="SM00872"/>
    </source>
</evidence>
<dbReference type="FunFam" id="3.20.110.10:FF:000002">
    <property type="entry name" value="alpha-mannosidase 2C1 isoform X1"/>
    <property type="match status" value="1"/>
</dbReference>
<dbReference type="InterPro" id="IPR054723">
    <property type="entry name" value="Ams1-like_N"/>
</dbReference>
<dbReference type="PANTHER" id="PTHR46017:SF1">
    <property type="entry name" value="ALPHA-MANNOSIDASE 2C1"/>
    <property type="match status" value="1"/>
</dbReference>
<organism evidence="7 8">
    <name type="scientific">Lapillicoccus jejuensis</name>
    <dbReference type="NCBI Taxonomy" id="402171"/>
    <lineage>
        <taxon>Bacteria</taxon>
        <taxon>Bacillati</taxon>
        <taxon>Actinomycetota</taxon>
        <taxon>Actinomycetes</taxon>
        <taxon>Micrococcales</taxon>
        <taxon>Intrasporangiaceae</taxon>
        <taxon>Lapillicoccus</taxon>
    </lineage>
</organism>
<dbReference type="InterPro" id="IPR000602">
    <property type="entry name" value="Glyco_hydro_38_N"/>
</dbReference>
<keyword evidence="8" id="KW-1185">Reference proteome</keyword>
<dbReference type="InterPro" id="IPR027291">
    <property type="entry name" value="Glyco_hydro_38_N_sf"/>
</dbReference>
<feature type="region of interest" description="Disordered" evidence="5">
    <location>
        <begin position="656"/>
        <end position="679"/>
    </location>
</feature>
<dbReference type="PANTHER" id="PTHR46017">
    <property type="entry name" value="ALPHA-MANNOSIDASE 2C1"/>
    <property type="match status" value="1"/>
</dbReference>
<dbReference type="InterPro" id="IPR028995">
    <property type="entry name" value="Glyco_hydro_57/38_cen_sf"/>
</dbReference>
<evidence type="ECO:0000256" key="1">
    <source>
        <dbReference type="ARBA" id="ARBA00009792"/>
    </source>
</evidence>
<evidence type="ECO:0000313" key="7">
    <source>
        <dbReference type="EMBL" id="TQJ08734.1"/>
    </source>
</evidence>
<evidence type="ECO:0000256" key="4">
    <source>
        <dbReference type="ARBA" id="ARBA00023295"/>
    </source>
</evidence>
<dbReference type="Pfam" id="PF22907">
    <property type="entry name" value="Ams1-like_1st"/>
    <property type="match status" value="1"/>
</dbReference>
<evidence type="ECO:0000256" key="3">
    <source>
        <dbReference type="ARBA" id="ARBA00022801"/>
    </source>
</evidence>
<gene>
    <name evidence="7" type="ORF">FB458_1826</name>
</gene>
<keyword evidence="4" id="KW-0326">Glycosidase</keyword>
<protein>
    <submittedName>
        <fullName evidence="7">Alpha-mannosidase</fullName>
    </submittedName>
</protein>
<dbReference type="SUPFAM" id="SSF74650">
    <property type="entry name" value="Galactose mutarotase-like"/>
    <property type="match status" value="1"/>
</dbReference>
<dbReference type="FunFam" id="1.20.1270.50:FF:000004">
    <property type="entry name" value="alpha-mannosidase 2C1 isoform X1"/>
    <property type="match status" value="1"/>
</dbReference>
<dbReference type="Pfam" id="PF09261">
    <property type="entry name" value="Alpha-mann_mid"/>
    <property type="match status" value="1"/>
</dbReference>
<comment type="caution">
    <text evidence="7">The sequence shown here is derived from an EMBL/GenBank/DDBJ whole genome shotgun (WGS) entry which is preliminary data.</text>
</comment>
<dbReference type="InterPro" id="IPR015341">
    <property type="entry name" value="Glyco_hydro_38_cen"/>
</dbReference>
<dbReference type="InterPro" id="IPR037094">
    <property type="entry name" value="Glyco_hydro_38_cen_sf"/>
</dbReference>
<accession>A0A542E0L7</accession>
<dbReference type="GO" id="GO:0009313">
    <property type="term" value="P:oligosaccharide catabolic process"/>
    <property type="evidence" value="ECO:0007669"/>
    <property type="project" value="TreeGrafter"/>
</dbReference>
<dbReference type="SMART" id="SM00872">
    <property type="entry name" value="Alpha-mann_mid"/>
    <property type="match status" value="1"/>
</dbReference>
<dbReference type="Pfam" id="PF01074">
    <property type="entry name" value="Glyco_hydro_38N"/>
    <property type="match status" value="1"/>
</dbReference>
<keyword evidence="2" id="KW-0479">Metal-binding</keyword>
<name>A0A542E0L7_9MICO</name>
<dbReference type="Gene3D" id="1.20.1270.50">
    <property type="entry name" value="Glycoside hydrolase family 38, central domain"/>
    <property type="match status" value="1"/>
</dbReference>
<feature type="compositionally biased region" description="Basic and acidic residues" evidence="5">
    <location>
        <begin position="668"/>
        <end position="679"/>
    </location>
</feature>
<dbReference type="OrthoDB" id="9772207at2"/>
<keyword evidence="3" id="KW-0378">Hydrolase</keyword>
<sequence length="1033" mass="111455">MHSHPDTVLGRIRRLVDERVTPARVRRRHPLTVASWAAPGEPVDVAEALGASYGPAEPGLRWGAPWSTWWFRVTGELPREWRDDGLDPADPEVLARLDVRVDLGFVTGSPGFQCEGTAWSPDGRVLKGISPFNHHVPGRAVLTRGGEDRWDVDLLVEAAGNPDTNPDFDFAPTGLGSLDTAGDEPLYVLGAVELVERDLEVEALAADLATLRGLLDTLDPTRPRHGRVLEALDRCADALDPDDVAGTATDARAELAAVLASPAHASAHRAVAVGHAHIDSAWLWPARETVRKCARTFANALSLLEEDPDAVFVASSAQQYAWVEERYPDLFARIRDAVAAGRWVPVGGMWVESDTNLPSGESLVRQLVEGTRYFLERFGVETDDVWLPDSFGYTAALPQLARAAGKKWLLTQKMSWNDSNRVPHSTFWWEGLDGTRLLTHLPPVDTYTSHLSAAELTHAETSYAEHRVGTVSLVPYGYGDGGGGPTREMAAQAARTRDLEGSVRVGHGVPDDFARAARAELVAAARPGRPAPSWSGELYLEFHRGTYTSQARTKAGNRRVEHLLREAELWSATATLRTGRPYPADLLRASWRELLLHQFHDVLPGSSIAWVHDDAQAAHARLTERLETVVADALAALAGDGDDELVANAAPHSRDGILAQGLGAPTPVEDRPVRERDGDGWRLRTGSVSVGVDAAGRVVSLRGADGREAVPPAGAVGALALHRDLPNRWDAWDLDRHHRQVVLPPTAPASVEPVDVDGLPALRVTHRLGASTVVQDLVLRPGAVGLELRLDVDWHERAKALVLTVDTDLRADDSAAEIQHGHVRRPVAENTSWDAARYEVCAHRWLHVGERGYGVAVVNDATYGHGVTRAVREADGGTTTTVALTLLRSATYPDPRAEEGRHVRTVLVVPGADVADAVVEGHRLGLPRRVVRGSGPVDPVVTVAPVAGAGDAVVDAVKLADDGSGDLVVRLYEALGARTTVRVDAPGVPGGWQAVDLLERPLTPDRPVALEADGTLVLRPFELATLRRSPGAY</sequence>
<proteinExistence type="inferred from homology"/>
<evidence type="ECO:0000313" key="8">
    <source>
        <dbReference type="Proteomes" id="UP000317893"/>
    </source>
</evidence>
<dbReference type="InterPro" id="IPR011330">
    <property type="entry name" value="Glyco_hydro/deAcase_b/a-brl"/>
</dbReference>
<comment type="similarity">
    <text evidence="1">Belongs to the glycosyl hydrolase 38 family.</text>
</comment>
<dbReference type="EMBL" id="VFMN01000001">
    <property type="protein sequence ID" value="TQJ08734.1"/>
    <property type="molecule type" value="Genomic_DNA"/>
</dbReference>
<dbReference type="AlphaFoldDB" id="A0A542E0L7"/>
<feature type="domain" description="Glycoside hydrolase family 38 central" evidence="6">
    <location>
        <begin position="541"/>
        <end position="619"/>
    </location>
</feature>
<reference evidence="7 8" key="1">
    <citation type="submission" date="2019-06" db="EMBL/GenBank/DDBJ databases">
        <title>Sequencing the genomes of 1000 actinobacteria strains.</title>
        <authorList>
            <person name="Klenk H.-P."/>
        </authorList>
    </citation>
    <scope>NUCLEOTIDE SEQUENCE [LARGE SCALE GENOMIC DNA]</scope>
    <source>
        <strain evidence="7 8">DSM 18607</strain>
    </source>
</reference>
<dbReference type="GO" id="GO:0006013">
    <property type="term" value="P:mannose metabolic process"/>
    <property type="evidence" value="ECO:0007669"/>
    <property type="project" value="InterPro"/>
</dbReference>
<dbReference type="Pfam" id="PF07748">
    <property type="entry name" value="Glyco_hydro_38C"/>
    <property type="match status" value="1"/>
</dbReference>
<dbReference type="RefSeq" id="WP_141848211.1">
    <property type="nucleotide sequence ID" value="NZ_BAAAPR010000004.1"/>
</dbReference>
<dbReference type="GO" id="GO:0030246">
    <property type="term" value="F:carbohydrate binding"/>
    <property type="evidence" value="ECO:0007669"/>
    <property type="project" value="InterPro"/>
</dbReference>
<dbReference type="InterPro" id="IPR041147">
    <property type="entry name" value="GH38_C"/>
</dbReference>
<dbReference type="SUPFAM" id="SSF88688">
    <property type="entry name" value="Families 57/38 glycoside transferase middle domain"/>
    <property type="match status" value="1"/>
</dbReference>
<dbReference type="InterPro" id="IPR011682">
    <property type="entry name" value="Glyco_hydro_38_C"/>
</dbReference>
<dbReference type="GO" id="GO:0046872">
    <property type="term" value="F:metal ion binding"/>
    <property type="evidence" value="ECO:0007669"/>
    <property type="project" value="UniProtKB-KW"/>
</dbReference>
<dbReference type="Proteomes" id="UP000317893">
    <property type="component" value="Unassembled WGS sequence"/>
</dbReference>